<dbReference type="Proteomes" id="UP000016570">
    <property type="component" value="Unassembled WGS sequence"/>
</dbReference>
<evidence type="ECO:0000256" key="2">
    <source>
        <dbReference type="SAM" id="SignalP"/>
    </source>
</evidence>
<dbReference type="PROSITE" id="PS51677">
    <property type="entry name" value="NODB"/>
    <property type="match status" value="1"/>
</dbReference>
<dbReference type="Pfam" id="PF01522">
    <property type="entry name" value="Polysacc_deac_1"/>
    <property type="match status" value="1"/>
</dbReference>
<dbReference type="NCBIfam" id="TIGR03938">
    <property type="entry name" value="deacetyl_PgaB"/>
    <property type="match status" value="1"/>
</dbReference>
<gene>
    <name evidence="4" type="ORF">VPR01S_15_00430</name>
</gene>
<sequence length="688" mass="78041">MNMSQIIILIIAVLSVASTKAADSSITPSIANMTVSELDNTRTIHHFNQLVPRPLRSAPRDDLSYVALCYHDFIDLRLTPDAKIFPDTLTRDRLVEHFNWLKQQGYHPVSFQQIIDAQTGKAPLPDKAVLLTFDDGYASFYYTVYPLLKLYNFPAVMAIVGHWLEPSANSMVPYGKLMISQKRFLNWEQIKEMQDSGLIEIASHTYNSHYGIYANSFGNEEPAVTSPAYDPKQGRYETLTQYKQRLLSDFEQSRDQMVKHGIRPPRIMVWPYGAYNLAALEVADKVGMTYALSLDEGVNSVHESGRNVKRYLIEQEINLDRLDEILSGEPQFEGSERIVHVDLDYVYSDDPAEMNRNLDILIERIKGAGINTVYLQAFADPDGDGVADALYFQNSYLPVRADLFNRVAWQLKTRAGVKVFAWMPVLGFDLGPNYQYVTDVRFGAPDKGRYLRLSPFSVKNRNAIRQIYRELGAYGKFAGILFHDDAFLTDFEDASPAALQQYRRWGLNPNVTAIREDGEQMASWTQHKTQYLIDFTLDLAENARQYASGSGSPMMLARNIYAEAVLNPASEAWFAQSMSAFGQAYDYTAVMAMPYMEQAEQPMAWLRNIAKLSLQSVPADKLVFELQARNWRTGKPLSSEELAQQMKIIAQEGIQHYGYYPDDFISAQPDLKVLRPVFSNSGKMEGAK</sequence>
<name>U3A496_VIBPR</name>
<dbReference type="Gene3D" id="3.20.20.80">
    <property type="entry name" value="Glycosidases"/>
    <property type="match status" value="1"/>
</dbReference>
<accession>U3A496</accession>
<dbReference type="PANTHER" id="PTHR34216:SF7">
    <property type="entry name" value="POLY-BETA-1,6-N-ACETYL-D-GLUCOSAMINE N-DEACETYLASE"/>
    <property type="match status" value="1"/>
</dbReference>
<dbReference type="PANTHER" id="PTHR34216">
    <property type="match status" value="1"/>
</dbReference>
<dbReference type="SUPFAM" id="SSF88713">
    <property type="entry name" value="Glycoside hydrolase/deacetylase"/>
    <property type="match status" value="1"/>
</dbReference>
<dbReference type="GO" id="GO:0043708">
    <property type="term" value="P:cell adhesion involved in biofilm formation"/>
    <property type="evidence" value="ECO:0007669"/>
    <property type="project" value="InterPro"/>
</dbReference>
<organism evidence="4 5">
    <name type="scientific">Vibrio proteolyticus NBRC 13287</name>
    <dbReference type="NCBI Taxonomy" id="1219065"/>
    <lineage>
        <taxon>Bacteria</taxon>
        <taxon>Pseudomonadati</taxon>
        <taxon>Pseudomonadota</taxon>
        <taxon>Gammaproteobacteria</taxon>
        <taxon>Vibrionales</taxon>
        <taxon>Vibrionaceae</taxon>
        <taxon>Vibrio</taxon>
    </lineage>
</organism>
<dbReference type="GO" id="GO:0016810">
    <property type="term" value="F:hydrolase activity, acting on carbon-nitrogen (but not peptide) bonds"/>
    <property type="evidence" value="ECO:0007669"/>
    <property type="project" value="InterPro"/>
</dbReference>
<evidence type="ECO:0000313" key="4">
    <source>
        <dbReference type="EMBL" id="GAD68525.1"/>
    </source>
</evidence>
<evidence type="ECO:0000259" key="3">
    <source>
        <dbReference type="PROSITE" id="PS51677"/>
    </source>
</evidence>
<reference evidence="4 5" key="1">
    <citation type="submission" date="2013-09" db="EMBL/GenBank/DDBJ databases">
        <title>Whole genome shotgun sequence of Vibrio proteolyticus NBRC 13287.</title>
        <authorList>
            <person name="Isaki S."/>
            <person name="Hosoyama A."/>
            <person name="Numata M."/>
            <person name="Hashimoto M."/>
            <person name="Hosoyama Y."/>
            <person name="Tsuchikane K."/>
            <person name="Noguchi M."/>
            <person name="Hirakata S."/>
            <person name="Ichikawa N."/>
            <person name="Ohji S."/>
            <person name="Yamazoe A."/>
            <person name="Fujita N."/>
        </authorList>
    </citation>
    <scope>NUCLEOTIDE SEQUENCE [LARGE SCALE GENOMIC DNA]</scope>
    <source>
        <strain evidence="4 5">NBRC 13287</strain>
    </source>
</reference>
<evidence type="ECO:0000313" key="5">
    <source>
        <dbReference type="Proteomes" id="UP000016570"/>
    </source>
</evidence>
<dbReference type="Pfam" id="PF14883">
    <property type="entry name" value="GHL13"/>
    <property type="match status" value="1"/>
</dbReference>
<dbReference type="InterPro" id="IPR051398">
    <property type="entry name" value="Polysacch_Deacetylase"/>
</dbReference>
<dbReference type="Gene3D" id="3.20.20.370">
    <property type="entry name" value="Glycoside hydrolase/deacetylase"/>
    <property type="match status" value="1"/>
</dbReference>
<comment type="caution">
    <text evidence="4">The sequence shown here is derived from an EMBL/GenBank/DDBJ whole genome shotgun (WGS) entry which is preliminary data.</text>
</comment>
<dbReference type="RefSeq" id="WP_021706494.1">
    <property type="nucleotide sequence ID" value="NZ_BATJ01000015.1"/>
</dbReference>
<dbReference type="EMBL" id="BATJ01000015">
    <property type="protein sequence ID" value="GAD68525.1"/>
    <property type="molecule type" value="Genomic_DNA"/>
</dbReference>
<feature type="domain" description="NodB homology" evidence="3">
    <location>
        <begin position="127"/>
        <end position="373"/>
    </location>
</feature>
<dbReference type="InterPro" id="IPR011330">
    <property type="entry name" value="Glyco_hydro/deAcase_b/a-brl"/>
</dbReference>
<dbReference type="InterPro" id="IPR002509">
    <property type="entry name" value="NODB_dom"/>
</dbReference>
<protein>
    <submittedName>
        <fullName evidence="4">Putative polysaccharide deacetylase</fullName>
    </submittedName>
</protein>
<proteinExistence type="predicted"/>
<keyword evidence="5" id="KW-1185">Reference proteome</keyword>
<dbReference type="InterPro" id="IPR032772">
    <property type="entry name" value="PGA_deacetylase_PgaB_C"/>
</dbReference>
<dbReference type="InterPro" id="IPR023854">
    <property type="entry name" value="PGA_deacetylase_PgaB"/>
</dbReference>
<feature type="chain" id="PRO_5004637656" evidence="2">
    <location>
        <begin position="22"/>
        <end position="688"/>
    </location>
</feature>
<dbReference type="AlphaFoldDB" id="U3A496"/>
<dbReference type="GO" id="GO:0005975">
    <property type="term" value="P:carbohydrate metabolic process"/>
    <property type="evidence" value="ECO:0007669"/>
    <property type="project" value="InterPro"/>
</dbReference>
<dbReference type="eggNOG" id="COG0726">
    <property type="taxonomic scope" value="Bacteria"/>
</dbReference>
<keyword evidence="1 2" id="KW-0732">Signal</keyword>
<dbReference type="STRING" id="1219065.VPR01S_15_00430"/>
<evidence type="ECO:0000256" key="1">
    <source>
        <dbReference type="ARBA" id="ARBA00022729"/>
    </source>
</evidence>
<feature type="signal peptide" evidence="2">
    <location>
        <begin position="1"/>
        <end position="21"/>
    </location>
</feature>